<feature type="region of interest" description="Disordered" evidence="1">
    <location>
        <begin position="1"/>
        <end position="20"/>
    </location>
</feature>
<dbReference type="EMBL" id="FNHU01000003">
    <property type="protein sequence ID" value="SDM52846.1"/>
    <property type="molecule type" value="Genomic_DNA"/>
</dbReference>
<proteinExistence type="predicted"/>
<gene>
    <name evidence="3" type="ORF">SAMN04487766_103199</name>
</gene>
<dbReference type="InterPro" id="IPR036653">
    <property type="entry name" value="CinA-like_C"/>
</dbReference>
<reference evidence="3 4" key="1">
    <citation type="submission" date="2016-10" db="EMBL/GenBank/DDBJ databases">
        <authorList>
            <person name="de Groot N.N."/>
        </authorList>
    </citation>
    <scope>NUCLEOTIDE SEQUENCE [LARGE SCALE GENOMIC DNA]</scope>
    <source>
        <strain evidence="3 4">KPR-7B</strain>
    </source>
</reference>
<dbReference type="Gene3D" id="3.90.950.20">
    <property type="entry name" value="CinA-like"/>
    <property type="match status" value="1"/>
</dbReference>
<dbReference type="Pfam" id="PF02464">
    <property type="entry name" value="CinA"/>
    <property type="match status" value="1"/>
</dbReference>
<dbReference type="RefSeq" id="WP_092608552.1">
    <property type="nucleotide sequence ID" value="NZ_FNHU01000003.1"/>
</dbReference>
<dbReference type="SUPFAM" id="SSF142433">
    <property type="entry name" value="CinA-like"/>
    <property type="match status" value="1"/>
</dbReference>
<feature type="domain" description="CinA C-terminal" evidence="2">
    <location>
        <begin position="29"/>
        <end position="173"/>
    </location>
</feature>
<organism evidence="3 4">
    <name type="scientific">Actinomyces ruminicola</name>
    <dbReference type="NCBI Taxonomy" id="332524"/>
    <lineage>
        <taxon>Bacteria</taxon>
        <taxon>Bacillati</taxon>
        <taxon>Actinomycetota</taxon>
        <taxon>Actinomycetes</taxon>
        <taxon>Actinomycetales</taxon>
        <taxon>Actinomycetaceae</taxon>
        <taxon>Actinomyces</taxon>
    </lineage>
</organism>
<protein>
    <submittedName>
        <fullName evidence="3">Nicotinamide-nucleotide amidase</fullName>
    </submittedName>
</protein>
<sequence>MTSASPASGPAPREAAPEGGRETLVEAARFLLAKAEERGLTLAVAESLTGGEVTSTLVSVPGASAVVVGGVVAYATRIKAEVLGVDPERLALTGPVDGEVAEQMAAGVSRLMGADLGLATTGVAGPGAADGHPAGTVHVAVASPWGALSRELHLSGDREAVRDGATTAVLALAGALLETAPDRGAEAASGPD</sequence>
<evidence type="ECO:0000259" key="2">
    <source>
        <dbReference type="Pfam" id="PF02464"/>
    </source>
</evidence>
<dbReference type="AlphaFoldDB" id="A0A1G9TYV3"/>
<evidence type="ECO:0000256" key="1">
    <source>
        <dbReference type="SAM" id="MobiDB-lite"/>
    </source>
</evidence>
<evidence type="ECO:0000313" key="4">
    <source>
        <dbReference type="Proteomes" id="UP000199671"/>
    </source>
</evidence>
<dbReference type="InterPro" id="IPR008136">
    <property type="entry name" value="CinA_C"/>
</dbReference>
<name>A0A1G9TYV3_9ACTO</name>
<dbReference type="OrthoDB" id="1253990at2"/>
<evidence type="ECO:0000313" key="3">
    <source>
        <dbReference type="EMBL" id="SDM52846.1"/>
    </source>
</evidence>
<dbReference type="NCBIfam" id="TIGR00199">
    <property type="entry name" value="PncC_domain"/>
    <property type="match status" value="1"/>
</dbReference>
<accession>A0A1G9TYV3</accession>
<dbReference type="Proteomes" id="UP000199671">
    <property type="component" value="Unassembled WGS sequence"/>
</dbReference>